<dbReference type="CDD" id="cd18570">
    <property type="entry name" value="ABC_6TM_PCAT1_LagD_like"/>
    <property type="match status" value="1"/>
</dbReference>
<feature type="transmembrane region" description="Helical" evidence="15">
    <location>
        <begin position="200"/>
        <end position="217"/>
    </location>
</feature>
<keyword evidence="10" id="KW-0653">Protein transport</keyword>
<dbReference type="EMBL" id="BLLI01000028">
    <property type="protein sequence ID" value="GFH42554.1"/>
    <property type="molecule type" value="Genomic_DNA"/>
</dbReference>
<dbReference type="InterPro" id="IPR011527">
    <property type="entry name" value="ABC1_TM_dom"/>
</dbReference>
<keyword evidence="9" id="KW-0067">ATP-binding</keyword>
<feature type="domain" description="ABC transmembrane type-1" evidence="17">
    <location>
        <begin position="170"/>
        <end position="449"/>
    </location>
</feature>
<dbReference type="Pfam" id="PF00005">
    <property type="entry name" value="ABC_tran"/>
    <property type="match status" value="1"/>
</dbReference>
<organism evidence="19 20">
    <name type="scientific">Pseudolactococcus hodotermopsidis</name>
    <dbReference type="NCBI Taxonomy" id="2709157"/>
    <lineage>
        <taxon>Bacteria</taxon>
        <taxon>Bacillati</taxon>
        <taxon>Bacillota</taxon>
        <taxon>Bacilli</taxon>
        <taxon>Lactobacillales</taxon>
        <taxon>Streptococcaceae</taxon>
        <taxon>Pseudolactococcus</taxon>
    </lineage>
</organism>
<keyword evidence="14" id="KW-0080">Bacteriocin transport</keyword>
<dbReference type="AlphaFoldDB" id="A0A6A0BDJ9"/>
<dbReference type="GO" id="GO:0006508">
    <property type="term" value="P:proteolysis"/>
    <property type="evidence" value="ECO:0007669"/>
    <property type="project" value="UniProtKB-KW"/>
</dbReference>
<dbReference type="InterPro" id="IPR017871">
    <property type="entry name" value="ABC_transporter-like_CS"/>
</dbReference>
<dbReference type="Gene3D" id="3.40.50.300">
    <property type="entry name" value="P-loop containing nucleotide triphosphate hydrolases"/>
    <property type="match status" value="1"/>
</dbReference>
<dbReference type="PANTHER" id="PTHR24221">
    <property type="entry name" value="ATP-BINDING CASSETTE SUB-FAMILY B"/>
    <property type="match status" value="1"/>
</dbReference>
<keyword evidence="8" id="KW-0788">Thiol protease</keyword>
<feature type="domain" description="Peptidase C39" evidence="18">
    <location>
        <begin position="10"/>
        <end position="137"/>
    </location>
</feature>
<dbReference type="NCBIfam" id="TIGR01193">
    <property type="entry name" value="bacteriocin_ABC"/>
    <property type="match status" value="1"/>
</dbReference>
<dbReference type="GO" id="GO:0043214">
    <property type="term" value="F:ABC-type bacteriocin transporter activity"/>
    <property type="evidence" value="ECO:0007669"/>
    <property type="project" value="InterPro"/>
</dbReference>
<evidence type="ECO:0000256" key="1">
    <source>
        <dbReference type="ARBA" id="ARBA00004651"/>
    </source>
</evidence>
<keyword evidence="11" id="KW-1278">Translocase</keyword>
<evidence type="ECO:0000313" key="20">
    <source>
        <dbReference type="Proteomes" id="UP000480303"/>
    </source>
</evidence>
<keyword evidence="12 15" id="KW-1133">Transmembrane helix</keyword>
<dbReference type="Gene3D" id="3.90.70.10">
    <property type="entry name" value="Cysteine proteinases"/>
    <property type="match status" value="1"/>
</dbReference>
<dbReference type="SMART" id="SM00382">
    <property type="entry name" value="AAA"/>
    <property type="match status" value="1"/>
</dbReference>
<keyword evidence="20" id="KW-1185">Reference proteome</keyword>
<dbReference type="InterPro" id="IPR003439">
    <property type="entry name" value="ABC_transporter-like_ATP-bd"/>
</dbReference>
<dbReference type="PROSITE" id="PS00211">
    <property type="entry name" value="ABC_TRANSPORTER_1"/>
    <property type="match status" value="1"/>
</dbReference>
<dbReference type="Pfam" id="PF03412">
    <property type="entry name" value="Peptidase_C39"/>
    <property type="match status" value="1"/>
</dbReference>
<proteinExistence type="predicted"/>
<keyword evidence="13 15" id="KW-0472">Membrane</keyword>
<dbReference type="PROSITE" id="PS50990">
    <property type="entry name" value="PEPTIDASE_C39"/>
    <property type="match status" value="1"/>
</dbReference>
<dbReference type="PROSITE" id="PS50893">
    <property type="entry name" value="ABC_TRANSPORTER_2"/>
    <property type="match status" value="1"/>
</dbReference>
<dbReference type="Gene3D" id="1.20.1560.10">
    <property type="entry name" value="ABC transporter type 1, transmembrane domain"/>
    <property type="match status" value="1"/>
</dbReference>
<feature type="transmembrane region" description="Helical" evidence="15">
    <location>
        <begin position="166"/>
        <end position="188"/>
    </location>
</feature>
<evidence type="ECO:0000256" key="9">
    <source>
        <dbReference type="ARBA" id="ARBA00022840"/>
    </source>
</evidence>
<dbReference type="InterPro" id="IPR027417">
    <property type="entry name" value="P-loop_NTPase"/>
</dbReference>
<dbReference type="GO" id="GO:0015031">
    <property type="term" value="P:protein transport"/>
    <property type="evidence" value="ECO:0007669"/>
    <property type="project" value="UniProtKB-KW"/>
</dbReference>
<evidence type="ECO:0000259" key="16">
    <source>
        <dbReference type="PROSITE" id="PS50893"/>
    </source>
</evidence>
<dbReference type="Pfam" id="PF00664">
    <property type="entry name" value="ABC_membrane"/>
    <property type="match status" value="1"/>
</dbReference>
<dbReference type="InterPro" id="IPR005897">
    <property type="entry name" value="Pept_C39_ABC_bacteriocin"/>
</dbReference>
<evidence type="ECO:0000313" key="19">
    <source>
        <dbReference type="EMBL" id="GFH42554.1"/>
    </source>
</evidence>
<reference evidence="19 20" key="1">
    <citation type="submission" date="2020-02" db="EMBL/GenBank/DDBJ databases">
        <title>Draft genome sequence of Lactococcus sp. Hs30E4-3.</title>
        <authorList>
            <person name="Noda S."/>
            <person name="Yuki M."/>
            <person name="Ohkuma M."/>
        </authorList>
    </citation>
    <scope>NUCLEOTIDE SEQUENCE [LARGE SCALE GENOMIC DNA]</scope>
    <source>
        <strain evidence="19 20">Hs30E4-3</strain>
    </source>
</reference>
<dbReference type="PANTHER" id="PTHR24221:SF654">
    <property type="entry name" value="ATP-BINDING CASSETTE SUB-FAMILY B MEMBER 6"/>
    <property type="match status" value="1"/>
</dbReference>
<dbReference type="RefSeq" id="WP_172208688.1">
    <property type="nucleotide sequence ID" value="NZ_BLLI01000028.1"/>
</dbReference>
<dbReference type="SUPFAM" id="SSF90123">
    <property type="entry name" value="ABC transporter transmembrane region"/>
    <property type="match status" value="1"/>
</dbReference>
<dbReference type="GO" id="GO:0016887">
    <property type="term" value="F:ATP hydrolysis activity"/>
    <property type="evidence" value="ECO:0007669"/>
    <property type="project" value="InterPro"/>
</dbReference>
<evidence type="ECO:0000259" key="18">
    <source>
        <dbReference type="PROSITE" id="PS50990"/>
    </source>
</evidence>
<protein>
    <submittedName>
        <fullName evidence="19">Bacteriocin cleavage/export ABC transporter</fullName>
    </submittedName>
</protein>
<evidence type="ECO:0000256" key="13">
    <source>
        <dbReference type="ARBA" id="ARBA00023136"/>
    </source>
</evidence>
<keyword evidence="3" id="KW-1003">Cell membrane</keyword>
<dbReference type="GO" id="GO:0005524">
    <property type="term" value="F:ATP binding"/>
    <property type="evidence" value="ECO:0007669"/>
    <property type="project" value="UniProtKB-KW"/>
</dbReference>
<keyword evidence="4" id="KW-0645">Protease</keyword>
<comment type="subcellular location">
    <subcellularLocation>
        <location evidence="1">Cell membrane</location>
        <topology evidence="1">Multi-pass membrane protein</topology>
    </subcellularLocation>
</comment>
<dbReference type="InterPro" id="IPR003593">
    <property type="entry name" value="AAA+_ATPase"/>
</dbReference>
<dbReference type="InterPro" id="IPR005074">
    <property type="entry name" value="Peptidase_C39"/>
</dbReference>
<dbReference type="GO" id="GO:0008234">
    <property type="term" value="F:cysteine-type peptidase activity"/>
    <property type="evidence" value="ECO:0007669"/>
    <property type="project" value="UniProtKB-KW"/>
</dbReference>
<evidence type="ECO:0000256" key="8">
    <source>
        <dbReference type="ARBA" id="ARBA00022807"/>
    </source>
</evidence>
<evidence type="ECO:0000259" key="17">
    <source>
        <dbReference type="PROSITE" id="PS50929"/>
    </source>
</evidence>
<dbReference type="GO" id="GO:0005886">
    <property type="term" value="C:plasma membrane"/>
    <property type="evidence" value="ECO:0007669"/>
    <property type="project" value="UniProtKB-SubCell"/>
</dbReference>
<evidence type="ECO:0000256" key="5">
    <source>
        <dbReference type="ARBA" id="ARBA00022692"/>
    </source>
</evidence>
<dbReference type="InterPro" id="IPR036640">
    <property type="entry name" value="ABC1_TM_sf"/>
</dbReference>
<evidence type="ECO:0000256" key="12">
    <source>
        <dbReference type="ARBA" id="ARBA00022989"/>
    </source>
</evidence>
<sequence length="714" mass="79725">MLKRYKYVQQVDQRDCGVAALATIAKNYGSDFSLAHLRELAKTDMEGTTALGIVRAAELLNFETRALQADMTLFEMTDIPYPFIAHVTKDGKYLHYYVVYGVKKDKLIIADPDPDVGLTKMSKEKFAAEWSGVAIFVAPSPNYQAEKDEKNGLLSFIPLLTKQRGLIFNIVIASLLVTAINIAGSYYLQSIIDDYVPNQMKSTLGIISLGLIITYILQQILSYAQTYLLNIFGQRLSIDVILSYIRHIFELPMSFFATRRTGEILSRFNDANSIIDALASTILSIFLDVSIVVIVGVFLFVQNTTLFLLTLISIPIYALIVILFIKPFQKMNAQVMQSNSLLNSAIIEDVNGIETLKSLTSEATSYQKIDREFISYLKFSFKRERYEAIQTALKQSLKLILNVVILYFGARLVMSDKISLGQLITYNTLLSYFTTPLENIINLQTKIQQAKVANNRLNEVYLVESEFQDESFVAELDKIDSISFDDVSYKYGFGRDTLKEIGLEIKAGEKLALIGASGSGKTTLAKLIVNFFEASHGVVKINNQDIKSIDKKTLRQKINYVPQQPYIFTGSIMENLTLGAKKDLTAQDIMAACELAEIRADIEGMPMNYNTEITDGTGISGGQKQRIALARAILTDSDVLILDEATSSLDVFTEKKVIDNLLKLDKTIIFVAHRLSIAAKSDRIILLEQGQIMEAGSHEELLALGGQYQEMVAL</sequence>
<keyword evidence="7" id="KW-0378">Hydrolase</keyword>
<evidence type="ECO:0000256" key="15">
    <source>
        <dbReference type="SAM" id="Phobius"/>
    </source>
</evidence>
<feature type="domain" description="ABC transporter" evidence="16">
    <location>
        <begin position="482"/>
        <end position="714"/>
    </location>
</feature>
<keyword evidence="5 15" id="KW-0812">Transmembrane</keyword>
<evidence type="ECO:0000256" key="14">
    <source>
        <dbReference type="ARBA" id="ARBA00043264"/>
    </source>
</evidence>
<evidence type="ECO:0000256" key="10">
    <source>
        <dbReference type="ARBA" id="ARBA00022927"/>
    </source>
</evidence>
<evidence type="ECO:0000256" key="3">
    <source>
        <dbReference type="ARBA" id="ARBA00022475"/>
    </source>
</evidence>
<feature type="transmembrane region" description="Helical" evidence="15">
    <location>
        <begin position="277"/>
        <end position="300"/>
    </location>
</feature>
<dbReference type="CDD" id="cd02418">
    <property type="entry name" value="Peptidase_C39B"/>
    <property type="match status" value="1"/>
</dbReference>
<name>A0A6A0BDJ9_9LACT</name>
<evidence type="ECO:0000256" key="4">
    <source>
        <dbReference type="ARBA" id="ARBA00022670"/>
    </source>
</evidence>
<keyword evidence="2" id="KW-0813">Transport</keyword>
<dbReference type="InterPro" id="IPR039421">
    <property type="entry name" value="Type_1_exporter"/>
</dbReference>
<dbReference type="Proteomes" id="UP000480303">
    <property type="component" value="Unassembled WGS sequence"/>
</dbReference>
<keyword evidence="6" id="KW-0547">Nucleotide-binding</keyword>
<accession>A0A6A0BDJ9</accession>
<evidence type="ECO:0000256" key="7">
    <source>
        <dbReference type="ARBA" id="ARBA00022801"/>
    </source>
</evidence>
<dbReference type="FunFam" id="3.40.50.300:FF:000299">
    <property type="entry name" value="ABC transporter ATP-binding protein/permease"/>
    <property type="match status" value="1"/>
</dbReference>
<dbReference type="GO" id="GO:0034040">
    <property type="term" value="F:ATPase-coupled lipid transmembrane transporter activity"/>
    <property type="evidence" value="ECO:0007669"/>
    <property type="project" value="TreeGrafter"/>
</dbReference>
<dbReference type="SUPFAM" id="SSF52540">
    <property type="entry name" value="P-loop containing nucleoside triphosphate hydrolases"/>
    <property type="match status" value="1"/>
</dbReference>
<gene>
    <name evidence="19" type="primary">comA</name>
    <name evidence="19" type="ORF">Hs30E_11050</name>
</gene>
<comment type="caution">
    <text evidence="19">The sequence shown here is derived from an EMBL/GenBank/DDBJ whole genome shotgun (WGS) entry which is preliminary data.</text>
</comment>
<dbReference type="PROSITE" id="PS50929">
    <property type="entry name" value="ABC_TM1F"/>
    <property type="match status" value="1"/>
</dbReference>
<feature type="transmembrane region" description="Helical" evidence="15">
    <location>
        <begin position="306"/>
        <end position="325"/>
    </location>
</feature>
<evidence type="ECO:0000256" key="11">
    <source>
        <dbReference type="ARBA" id="ARBA00022967"/>
    </source>
</evidence>
<evidence type="ECO:0000256" key="6">
    <source>
        <dbReference type="ARBA" id="ARBA00022741"/>
    </source>
</evidence>
<evidence type="ECO:0000256" key="2">
    <source>
        <dbReference type="ARBA" id="ARBA00022448"/>
    </source>
</evidence>